<evidence type="ECO:0000256" key="9">
    <source>
        <dbReference type="ARBA" id="ARBA00023125"/>
    </source>
</evidence>
<dbReference type="HAMAP" id="MF_00034">
    <property type="entry name" value="RuvC"/>
    <property type="match status" value="1"/>
</dbReference>
<dbReference type="NCBIfam" id="NF000711">
    <property type="entry name" value="PRK00039.2-1"/>
    <property type="match status" value="1"/>
</dbReference>
<dbReference type="GO" id="GO:0003677">
    <property type="term" value="F:DNA binding"/>
    <property type="evidence" value="ECO:0007669"/>
    <property type="project" value="UniProtKB-KW"/>
</dbReference>
<name>A0A1F5P470_9BACT</name>
<keyword evidence="11 13" id="KW-0234">DNA repair</keyword>
<dbReference type="EC" id="3.1.21.10" evidence="13 14"/>
<evidence type="ECO:0000256" key="6">
    <source>
        <dbReference type="ARBA" id="ARBA00022763"/>
    </source>
</evidence>
<keyword evidence="6 13" id="KW-0227">DNA damage</keyword>
<evidence type="ECO:0000256" key="2">
    <source>
        <dbReference type="ARBA" id="ARBA00022490"/>
    </source>
</evidence>
<feature type="active site" evidence="13">
    <location>
        <position position="65"/>
    </location>
</feature>
<evidence type="ECO:0000256" key="3">
    <source>
        <dbReference type="ARBA" id="ARBA00022722"/>
    </source>
</evidence>
<dbReference type="InterPro" id="IPR036397">
    <property type="entry name" value="RNaseH_sf"/>
</dbReference>
<keyword evidence="2 13" id="KW-0963">Cytoplasm</keyword>
<keyword evidence="10 13" id="KW-0233">DNA recombination</keyword>
<dbReference type="InterPro" id="IPR012337">
    <property type="entry name" value="RNaseH-like_sf"/>
</dbReference>
<organism evidence="15 16">
    <name type="scientific">Candidatus Doudnabacteria bacterium RIFCSPHIGHO2_01_FULL_49_9</name>
    <dbReference type="NCBI Taxonomy" id="1817827"/>
    <lineage>
        <taxon>Bacteria</taxon>
        <taxon>Candidatus Doudnaibacteriota</taxon>
    </lineage>
</organism>
<feature type="binding site" evidence="13">
    <location>
        <position position="138"/>
    </location>
    <ligand>
        <name>Mg(2+)</name>
        <dbReference type="ChEBI" id="CHEBI:18420"/>
        <label>1</label>
    </ligand>
</feature>
<comment type="subcellular location">
    <subcellularLocation>
        <location evidence="13">Cytoplasm</location>
    </subcellularLocation>
</comment>
<comment type="catalytic activity">
    <reaction evidence="12 13">
        <text>Endonucleolytic cleavage at a junction such as a reciprocal single-stranded crossover between two homologous DNA duplexes (Holliday junction).</text>
        <dbReference type="EC" id="3.1.21.10"/>
    </reaction>
</comment>
<protein>
    <recommendedName>
        <fullName evidence="13 14">Crossover junction endodeoxyribonuclease RuvC</fullName>
        <ecNumber evidence="13 14">3.1.21.10</ecNumber>
    </recommendedName>
    <alternativeName>
        <fullName evidence="13">Holliday junction nuclease RuvC</fullName>
    </alternativeName>
    <alternativeName>
        <fullName evidence="13">Holliday junction resolvase RuvC</fullName>
    </alternativeName>
</protein>
<dbReference type="GO" id="GO:0005737">
    <property type="term" value="C:cytoplasm"/>
    <property type="evidence" value="ECO:0007669"/>
    <property type="project" value="UniProtKB-SubCell"/>
</dbReference>
<evidence type="ECO:0000256" key="13">
    <source>
        <dbReference type="HAMAP-Rule" id="MF_00034"/>
    </source>
</evidence>
<feature type="binding site" evidence="13">
    <location>
        <position position="7"/>
    </location>
    <ligand>
        <name>Mg(2+)</name>
        <dbReference type="ChEBI" id="CHEBI:18420"/>
        <label>1</label>
    </ligand>
</feature>
<accession>A0A1F5P470</accession>
<keyword evidence="5 13" id="KW-0255">Endonuclease</keyword>
<sequence>MVIIGIDPGTTAIGYGVIEKNGAALKPLAYGVIETSGNQAEKLMEVDRRVAELIKKYKPELAAVETLYFSTNKKTAIAVAEARGVITLAVKRAGIRLMEFSPNNVKSVVTGDGQADKQAVEKIVCLTLNIKKFGARDDAADALALAIRGAAERIVVSD</sequence>
<dbReference type="Proteomes" id="UP000176339">
    <property type="component" value="Unassembled WGS sequence"/>
</dbReference>
<comment type="caution">
    <text evidence="15">The sequence shown here is derived from an EMBL/GenBank/DDBJ whole genome shotgun (WGS) entry which is preliminary data.</text>
</comment>
<dbReference type="SUPFAM" id="SSF53098">
    <property type="entry name" value="Ribonuclease H-like"/>
    <property type="match status" value="1"/>
</dbReference>
<evidence type="ECO:0000256" key="14">
    <source>
        <dbReference type="NCBIfam" id="TIGR00228"/>
    </source>
</evidence>
<dbReference type="PANTHER" id="PTHR30194">
    <property type="entry name" value="CROSSOVER JUNCTION ENDODEOXYRIBONUCLEASE RUVC"/>
    <property type="match status" value="1"/>
</dbReference>
<dbReference type="GO" id="GO:0006310">
    <property type="term" value="P:DNA recombination"/>
    <property type="evidence" value="ECO:0007669"/>
    <property type="project" value="UniProtKB-UniRule"/>
</dbReference>
<comment type="function">
    <text evidence="13">The RuvA-RuvB-RuvC complex processes Holliday junction (HJ) DNA during genetic recombination and DNA repair. Endonuclease that resolves HJ intermediates. Cleaves cruciform DNA by making single-stranded nicks across the HJ at symmetrical positions within the homologous arms, yielding a 5'-phosphate and a 3'-hydroxyl group; requires a central core of homology in the junction. The consensus cleavage sequence is 5'-(A/T)TT(C/G)-3'. Cleavage occurs on the 3'-side of the TT dinucleotide at the point of strand exchange. HJ branch migration catalyzed by RuvA-RuvB allows RuvC to scan DNA until it finds its consensus sequence, where it cleaves and resolves the cruciform DNA.</text>
</comment>
<dbReference type="InterPro" id="IPR002176">
    <property type="entry name" value="X-over_junc_endoDNase_RuvC"/>
</dbReference>
<feature type="active site" evidence="13">
    <location>
        <position position="138"/>
    </location>
</feature>
<reference evidence="15 16" key="1">
    <citation type="journal article" date="2016" name="Nat. Commun.">
        <title>Thousands of microbial genomes shed light on interconnected biogeochemical processes in an aquifer system.</title>
        <authorList>
            <person name="Anantharaman K."/>
            <person name="Brown C.T."/>
            <person name="Hug L.A."/>
            <person name="Sharon I."/>
            <person name="Castelle C.J."/>
            <person name="Probst A.J."/>
            <person name="Thomas B.C."/>
            <person name="Singh A."/>
            <person name="Wilkins M.J."/>
            <person name="Karaoz U."/>
            <person name="Brodie E.L."/>
            <person name="Williams K.H."/>
            <person name="Hubbard S.S."/>
            <person name="Banfield J.F."/>
        </authorList>
    </citation>
    <scope>NUCLEOTIDE SEQUENCE [LARGE SCALE GENOMIC DNA]</scope>
</reference>
<evidence type="ECO:0000256" key="7">
    <source>
        <dbReference type="ARBA" id="ARBA00022801"/>
    </source>
</evidence>
<dbReference type="Pfam" id="PF02075">
    <property type="entry name" value="RuvC"/>
    <property type="match status" value="1"/>
</dbReference>
<dbReference type="GO" id="GO:0048476">
    <property type="term" value="C:Holliday junction resolvase complex"/>
    <property type="evidence" value="ECO:0007669"/>
    <property type="project" value="UniProtKB-UniRule"/>
</dbReference>
<feature type="binding site" evidence="13">
    <location>
        <position position="65"/>
    </location>
    <ligand>
        <name>Mg(2+)</name>
        <dbReference type="ChEBI" id="CHEBI:18420"/>
        <label>2</label>
    </ligand>
</feature>
<keyword evidence="4 13" id="KW-0479">Metal-binding</keyword>
<dbReference type="EMBL" id="MFEN01000002">
    <property type="protein sequence ID" value="OGE84615.1"/>
    <property type="molecule type" value="Genomic_DNA"/>
</dbReference>
<evidence type="ECO:0000313" key="16">
    <source>
        <dbReference type="Proteomes" id="UP000176339"/>
    </source>
</evidence>
<comment type="cofactor">
    <cofactor evidence="13">
        <name>Mg(2+)</name>
        <dbReference type="ChEBI" id="CHEBI:18420"/>
    </cofactor>
    <text evidence="13">Binds 2 Mg(2+) ion per subunit.</text>
</comment>
<dbReference type="CDD" id="cd16962">
    <property type="entry name" value="RuvC"/>
    <property type="match status" value="1"/>
</dbReference>
<evidence type="ECO:0000256" key="10">
    <source>
        <dbReference type="ARBA" id="ARBA00023172"/>
    </source>
</evidence>
<comment type="subunit">
    <text evidence="13">Homodimer which binds Holliday junction (HJ) DNA. The HJ becomes 2-fold symmetrical on binding to RuvC with unstacked arms; it has a different conformation from HJ DNA in complex with RuvA. In the full resolvosome a probable DNA-RuvA(4)-RuvB(12)-RuvC(2) complex forms which resolves the HJ.</text>
</comment>
<evidence type="ECO:0000256" key="4">
    <source>
        <dbReference type="ARBA" id="ARBA00022723"/>
    </source>
</evidence>
<dbReference type="InterPro" id="IPR020563">
    <property type="entry name" value="X-over_junc_endoDNase_Mg_BS"/>
</dbReference>
<dbReference type="PRINTS" id="PR00696">
    <property type="entry name" value="RSOLVASERUVC"/>
</dbReference>
<comment type="similarity">
    <text evidence="1 13">Belongs to the RuvC family.</text>
</comment>
<proteinExistence type="inferred from homology"/>
<evidence type="ECO:0000256" key="1">
    <source>
        <dbReference type="ARBA" id="ARBA00009518"/>
    </source>
</evidence>
<dbReference type="PANTHER" id="PTHR30194:SF3">
    <property type="entry name" value="CROSSOVER JUNCTION ENDODEOXYRIBONUCLEASE RUVC"/>
    <property type="match status" value="1"/>
</dbReference>
<evidence type="ECO:0000256" key="12">
    <source>
        <dbReference type="ARBA" id="ARBA00029354"/>
    </source>
</evidence>
<dbReference type="AlphaFoldDB" id="A0A1F5P470"/>
<evidence type="ECO:0000313" key="15">
    <source>
        <dbReference type="EMBL" id="OGE84615.1"/>
    </source>
</evidence>
<dbReference type="FunFam" id="3.30.420.10:FF:000002">
    <property type="entry name" value="Crossover junction endodeoxyribonuclease RuvC"/>
    <property type="match status" value="1"/>
</dbReference>
<evidence type="ECO:0000256" key="5">
    <source>
        <dbReference type="ARBA" id="ARBA00022759"/>
    </source>
</evidence>
<keyword evidence="8 13" id="KW-0460">Magnesium</keyword>
<keyword evidence="3 13" id="KW-0540">Nuclease</keyword>
<keyword evidence="9 13" id="KW-0238">DNA-binding</keyword>
<dbReference type="Gene3D" id="3.30.420.10">
    <property type="entry name" value="Ribonuclease H-like superfamily/Ribonuclease H"/>
    <property type="match status" value="1"/>
</dbReference>
<dbReference type="PROSITE" id="PS01321">
    <property type="entry name" value="RUVC"/>
    <property type="match status" value="1"/>
</dbReference>
<keyword evidence="7 13" id="KW-0378">Hydrolase</keyword>
<dbReference type="GO" id="GO:0000287">
    <property type="term" value="F:magnesium ion binding"/>
    <property type="evidence" value="ECO:0007669"/>
    <property type="project" value="UniProtKB-UniRule"/>
</dbReference>
<dbReference type="GO" id="GO:0006281">
    <property type="term" value="P:DNA repair"/>
    <property type="evidence" value="ECO:0007669"/>
    <property type="project" value="UniProtKB-UniRule"/>
</dbReference>
<feature type="active site" evidence="13">
    <location>
        <position position="7"/>
    </location>
</feature>
<dbReference type="GO" id="GO:0008821">
    <property type="term" value="F:crossover junction DNA endonuclease activity"/>
    <property type="evidence" value="ECO:0007669"/>
    <property type="project" value="UniProtKB-UniRule"/>
</dbReference>
<dbReference type="NCBIfam" id="TIGR00228">
    <property type="entry name" value="ruvC"/>
    <property type="match status" value="1"/>
</dbReference>
<evidence type="ECO:0000256" key="11">
    <source>
        <dbReference type="ARBA" id="ARBA00023204"/>
    </source>
</evidence>
<gene>
    <name evidence="13" type="primary">ruvC</name>
    <name evidence="15" type="ORF">A2846_02830</name>
</gene>
<evidence type="ECO:0000256" key="8">
    <source>
        <dbReference type="ARBA" id="ARBA00022842"/>
    </source>
</evidence>